<name>A0A7K9CJ89_9PICI</name>
<dbReference type="SUPFAM" id="SSF64593">
    <property type="entry name" value="Intermediate filament protein, coiled coil region"/>
    <property type="match status" value="2"/>
</dbReference>
<feature type="region of interest" description="Disordered" evidence="5">
    <location>
        <begin position="1"/>
        <end position="30"/>
    </location>
</feature>
<evidence type="ECO:0000256" key="1">
    <source>
        <dbReference type="ARBA" id="ARBA00022754"/>
    </source>
</evidence>
<dbReference type="OrthoDB" id="2441647at2759"/>
<dbReference type="FunFam" id="1.20.5.500:FF:000001">
    <property type="entry name" value="Type II keratin 23"/>
    <property type="match status" value="1"/>
</dbReference>
<sequence>SLRGSSGCGLAPPGPSSRAAGADAGASSSHPFSSARPLWLPAGAGAPWAGFGEQHGQSIFLGGKEKQTMQNLNDRLAAYLDKVRALEAANAQLESCILEWHKTKSHGKRQDLSQYELHVTDMQRQIEDSKITNASILLQIDNASMASEDFRLKLEAERARRQGVQQDVENLRRELDGLTIVTTDLEMEIEGLREEHILRRKDHEEDMEANRSPQDLRVDVRVKAAPPEDLAKILAAIREDYEAIIEQNRQSLDSWYREQSSATTLAASPNPEQMQHNENEIKELRRTLQALDIELQAQLSKKQMLEDSLATTRSSYAAALQNMQQIISRCEQELGQLRQDIKQQNNQYKVLLGIKTRLEKEISTYRLLLEGKADG</sequence>
<evidence type="ECO:0000256" key="4">
    <source>
        <dbReference type="SAM" id="Coils"/>
    </source>
</evidence>
<dbReference type="GO" id="GO:0005882">
    <property type="term" value="C:intermediate filament"/>
    <property type="evidence" value="ECO:0007669"/>
    <property type="project" value="UniProtKB-KW"/>
</dbReference>
<feature type="domain" description="IF rod" evidence="6">
    <location>
        <begin position="65"/>
        <end position="375"/>
    </location>
</feature>
<feature type="non-terminal residue" evidence="7">
    <location>
        <position position="375"/>
    </location>
</feature>
<dbReference type="Gene3D" id="1.20.5.170">
    <property type="match status" value="1"/>
</dbReference>
<dbReference type="AlphaFoldDB" id="A0A7K9CJ89"/>
<feature type="compositionally biased region" description="Low complexity" evidence="5">
    <location>
        <begin position="16"/>
        <end position="29"/>
    </location>
</feature>
<dbReference type="EMBL" id="VWZI01020843">
    <property type="protein sequence ID" value="NXG52218.1"/>
    <property type="molecule type" value="Genomic_DNA"/>
</dbReference>
<dbReference type="FunFam" id="1.20.5.170:FF:000002">
    <property type="entry name" value="Type I keratin KA11"/>
    <property type="match status" value="1"/>
</dbReference>
<accession>A0A7K9CJ89</accession>
<keyword evidence="2 4" id="KW-0175">Coiled coil</keyword>
<dbReference type="Gene3D" id="1.20.5.1160">
    <property type="entry name" value="Vasodilator-stimulated phosphoprotein"/>
    <property type="match status" value="1"/>
</dbReference>
<dbReference type="Pfam" id="PF00038">
    <property type="entry name" value="Filament"/>
    <property type="match status" value="1"/>
</dbReference>
<dbReference type="SMART" id="SM01391">
    <property type="entry name" value="Filament"/>
    <property type="match status" value="1"/>
</dbReference>
<dbReference type="Proteomes" id="UP000574528">
    <property type="component" value="Unassembled WGS sequence"/>
</dbReference>
<evidence type="ECO:0000256" key="2">
    <source>
        <dbReference type="ARBA" id="ARBA00023054"/>
    </source>
</evidence>
<keyword evidence="1 3" id="KW-0403">Intermediate filament</keyword>
<comment type="similarity">
    <text evidence="3">Belongs to the intermediate filament family.</text>
</comment>
<organism evidence="7 8">
    <name type="scientific">Psilopogon haemacephalus</name>
    <name type="common">coppersmith barbet</name>
    <dbReference type="NCBI Taxonomy" id="2585815"/>
    <lineage>
        <taxon>Eukaryota</taxon>
        <taxon>Metazoa</taxon>
        <taxon>Chordata</taxon>
        <taxon>Craniata</taxon>
        <taxon>Vertebrata</taxon>
        <taxon>Euteleostomi</taxon>
        <taxon>Archelosauria</taxon>
        <taxon>Archosauria</taxon>
        <taxon>Dinosauria</taxon>
        <taxon>Saurischia</taxon>
        <taxon>Theropoda</taxon>
        <taxon>Coelurosauria</taxon>
        <taxon>Aves</taxon>
        <taxon>Neognathae</taxon>
        <taxon>Neoaves</taxon>
        <taxon>Telluraves</taxon>
        <taxon>Coraciimorphae</taxon>
        <taxon>Piciformes</taxon>
        <taxon>Megalaimidae</taxon>
        <taxon>Psilopogon</taxon>
    </lineage>
</organism>
<dbReference type="GO" id="GO:0045109">
    <property type="term" value="P:intermediate filament organization"/>
    <property type="evidence" value="ECO:0007669"/>
    <property type="project" value="TreeGrafter"/>
</dbReference>
<feature type="coiled-coil region" evidence="4">
    <location>
        <begin position="274"/>
        <end position="361"/>
    </location>
</feature>
<proteinExistence type="inferred from homology"/>
<dbReference type="PROSITE" id="PS51842">
    <property type="entry name" value="IF_ROD_2"/>
    <property type="match status" value="1"/>
</dbReference>
<evidence type="ECO:0000256" key="5">
    <source>
        <dbReference type="SAM" id="MobiDB-lite"/>
    </source>
</evidence>
<comment type="caution">
    <text evidence="7">The sequence shown here is derived from an EMBL/GenBank/DDBJ whole genome shotgun (WGS) entry which is preliminary data.</text>
</comment>
<dbReference type="PANTHER" id="PTHR23239">
    <property type="entry name" value="INTERMEDIATE FILAMENT"/>
    <property type="match status" value="1"/>
</dbReference>
<feature type="non-terminal residue" evidence="7">
    <location>
        <position position="1"/>
    </location>
</feature>
<dbReference type="InterPro" id="IPR018039">
    <property type="entry name" value="IF_conserved"/>
</dbReference>
<gene>
    <name evidence="7" type="primary">Krt23</name>
    <name evidence="7" type="ORF">PSIHAE_R13316</name>
</gene>
<dbReference type="InterPro" id="IPR002957">
    <property type="entry name" value="Keratin_I"/>
</dbReference>
<evidence type="ECO:0000313" key="7">
    <source>
        <dbReference type="EMBL" id="NXG52218.1"/>
    </source>
</evidence>
<dbReference type="PROSITE" id="PS00226">
    <property type="entry name" value="IF_ROD_1"/>
    <property type="match status" value="1"/>
</dbReference>
<keyword evidence="8" id="KW-1185">Reference proteome</keyword>
<dbReference type="InterPro" id="IPR039008">
    <property type="entry name" value="IF_rod_dom"/>
</dbReference>
<protein>
    <submittedName>
        <fullName evidence="7">K1C23 protein</fullName>
    </submittedName>
</protein>
<evidence type="ECO:0000313" key="8">
    <source>
        <dbReference type="Proteomes" id="UP000574528"/>
    </source>
</evidence>
<evidence type="ECO:0000259" key="6">
    <source>
        <dbReference type="PROSITE" id="PS51842"/>
    </source>
</evidence>
<dbReference type="Gene3D" id="1.20.5.500">
    <property type="entry name" value="Single helix bin"/>
    <property type="match status" value="1"/>
</dbReference>
<dbReference type="PRINTS" id="PR01248">
    <property type="entry name" value="TYPE1KERATIN"/>
</dbReference>
<dbReference type="PANTHER" id="PTHR23239:SF44">
    <property type="entry name" value="KERATIN, TYPE I CYTOSKELETAL 23"/>
    <property type="match status" value="1"/>
</dbReference>
<reference evidence="7 8" key="1">
    <citation type="submission" date="2019-09" db="EMBL/GenBank/DDBJ databases">
        <title>Bird 10,000 Genomes (B10K) Project - Family phase.</title>
        <authorList>
            <person name="Zhang G."/>
        </authorList>
    </citation>
    <scope>NUCLEOTIDE SEQUENCE [LARGE SCALE GENOMIC DNA]</scope>
    <source>
        <strain evidence="7">B10K-DU-001-24</strain>
        <tissue evidence="7">Muscle</tissue>
    </source>
</reference>
<evidence type="ECO:0000256" key="3">
    <source>
        <dbReference type="RuleBase" id="RU000685"/>
    </source>
</evidence>
<feature type="coiled-coil region" evidence="4">
    <location>
        <begin position="154"/>
        <end position="188"/>
    </location>
</feature>
<dbReference type="GO" id="GO:0030855">
    <property type="term" value="P:epithelial cell differentiation"/>
    <property type="evidence" value="ECO:0007669"/>
    <property type="project" value="TreeGrafter"/>
</dbReference>
<dbReference type="GO" id="GO:0005198">
    <property type="term" value="F:structural molecule activity"/>
    <property type="evidence" value="ECO:0007669"/>
    <property type="project" value="InterPro"/>
</dbReference>